<comment type="caution">
    <text evidence="2">The sequence shown here is derived from an EMBL/GenBank/DDBJ whole genome shotgun (WGS) entry which is preliminary data.</text>
</comment>
<reference evidence="2 3" key="1">
    <citation type="submission" date="2020-02" db="EMBL/GenBank/DDBJ databases">
        <title>WGS of Micromonospora spp. isolated from hot spring.</title>
        <authorList>
            <person name="Thawai C."/>
        </authorList>
    </citation>
    <scope>NUCLEOTIDE SEQUENCE [LARGE SCALE GENOMIC DNA]</scope>
    <source>
        <strain evidence="2 3">TMS7</strain>
    </source>
</reference>
<feature type="compositionally biased region" description="Basic and acidic residues" evidence="1">
    <location>
        <begin position="25"/>
        <end position="37"/>
    </location>
</feature>
<evidence type="ECO:0000313" key="3">
    <source>
        <dbReference type="Proteomes" id="UP000477779"/>
    </source>
</evidence>
<dbReference type="EMBL" id="JAAHBZ010000003">
    <property type="protein sequence ID" value="NES27922.1"/>
    <property type="molecule type" value="Genomic_DNA"/>
</dbReference>
<sequence length="148" mass="15063">MRDDDFRTATPAQVADGAVQHRQAGGREPDDGVDVRGDPPCVDRAGSARRYSSKRLPGVAAVSRTQTSASCRRSGPSLGDAGAAGEVGYAGSAEDGGVEDGAPGVTSGVHRYGRLSITVSVRDSTASTVVTSCRHRGESASANPVPIP</sequence>
<dbReference type="AlphaFoldDB" id="A0AAJ2ZDC8"/>
<accession>A0AAJ2ZDC8</accession>
<evidence type="ECO:0000256" key="1">
    <source>
        <dbReference type="SAM" id="MobiDB-lite"/>
    </source>
</evidence>
<name>A0AAJ2ZDC8_9ACTN</name>
<proteinExistence type="predicted"/>
<gene>
    <name evidence="2" type="ORF">G3561_10185</name>
</gene>
<protein>
    <submittedName>
        <fullName evidence="2">Uncharacterized protein</fullName>
    </submittedName>
</protein>
<feature type="region of interest" description="Disordered" evidence="1">
    <location>
        <begin position="1"/>
        <end position="83"/>
    </location>
</feature>
<organism evidence="2 3">
    <name type="scientific">Micromonospora terminaliae</name>
    <dbReference type="NCBI Taxonomy" id="1914461"/>
    <lineage>
        <taxon>Bacteria</taxon>
        <taxon>Bacillati</taxon>
        <taxon>Actinomycetota</taxon>
        <taxon>Actinomycetes</taxon>
        <taxon>Micromonosporales</taxon>
        <taxon>Micromonosporaceae</taxon>
        <taxon>Micromonospora</taxon>
    </lineage>
</organism>
<dbReference type="Proteomes" id="UP000477779">
    <property type="component" value="Unassembled WGS sequence"/>
</dbReference>
<evidence type="ECO:0000313" key="2">
    <source>
        <dbReference type="EMBL" id="NES27922.1"/>
    </source>
</evidence>
<dbReference type="RefSeq" id="WP_154226660.1">
    <property type="nucleotide sequence ID" value="NZ_CP045309.1"/>
</dbReference>